<keyword evidence="9" id="KW-1185">Reference proteome</keyword>
<dbReference type="PANTHER" id="PTHR35807">
    <property type="entry name" value="TRANSCRIPTIONAL REGULATOR REDD-RELATED"/>
    <property type="match status" value="1"/>
</dbReference>
<dbReference type="EMBL" id="BNCD01000012">
    <property type="protein sequence ID" value="GHH82228.1"/>
    <property type="molecule type" value="Genomic_DNA"/>
</dbReference>
<keyword evidence="5" id="KW-0804">Transcription</keyword>
<dbReference type="InterPro" id="IPR005158">
    <property type="entry name" value="BTAD"/>
</dbReference>
<evidence type="ECO:0000313" key="9">
    <source>
        <dbReference type="Proteomes" id="UP000603708"/>
    </source>
</evidence>
<dbReference type="Pfam" id="PF03704">
    <property type="entry name" value="BTAD"/>
    <property type="match status" value="1"/>
</dbReference>
<dbReference type="Gene3D" id="1.10.10.10">
    <property type="entry name" value="Winged helix-like DNA-binding domain superfamily/Winged helix DNA-binding domain"/>
    <property type="match status" value="1"/>
</dbReference>
<dbReference type="Gene3D" id="3.40.50.300">
    <property type="entry name" value="P-loop containing nucleotide triphosphate hydrolases"/>
    <property type="match status" value="1"/>
</dbReference>
<evidence type="ECO:0000256" key="5">
    <source>
        <dbReference type="ARBA" id="ARBA00023163"/>
    </source>
</evidence>
<dbReference type="InterPro" id="IPR051677">
    <property type="entry name" value="AfsR-DnrI-RedD_regulator"/>
</dbReference>
<comment type="caution">
    <text evidence="8">The sequence shown here is derived from an EMBL/GenBank/DDBJ whole genome shotgun (WGS) entry which is preliminary data.</text>
</comment>
<dbReference type="GO" id="GO:0003677">
    <property type="term" value="F:DNA binding"/>
    <property type="evidence" value="ECO:0007669"/>
    <property type="project" value="UniProtKB-UniRule"/>
</dbReference>
<dbReference type="InterPro" id="IPR001867">
    <property type="entry name" value="OmpR/PhoB-type_DNA-bd"/>
</dbReference>
<protein>
    <submittedName>
        <fullName evidence="8">SARP family transcriptional regulator</fullName>
    </submittedName>
</protein>
<dbReference type="InterPro" id="IPR036388">
    <property type="entry name" value="WH-like_DNA-bd_sf"/>
</dbReference>
<sequence>MGRVEAIGADGTIPLGGPKPRTVVAALVLRANAPVTMEQLCDMLWAGSPPASAYANVRSYAARLRQVLNAASGGDRLSHGHRGYTLRVQPGELDLWRFDELVARGRAAMAHGDHGAAAERLRAALGLWRGGAFDGLEHHDTLYTEASRLEETRLSVLEDYAAVRLALGEHEDVVPALKAQTAAHPLRERLWVLLMTAQYQCGRPGDALRSYALARRTLRDELGLDPGAELRQVHRAVLARDLPPYVPSSAGPAAERRSAGVWPVCQLPTATADFVGRERLLALAATLLVPSNTEGSPPVVPTVILTGLPGMGKTVAATHIAHRLRGTFPDGQLYVQFDGTREEGRASAAVLADLLLSIGVPGSAIPEGESQRAALFRSRLAGRRVLVVLDNARDPSQIRPLLPGGDGCAVLITSRARLTAVPGAHLLDVEPLNDTDGHALLSSIAGAGRLAAEPEATEHLLADCAGLPLALRVAGARLAGNPHRPVRWLADRLADEQRRLGELHADDLAVRACVGTAYHGLAPDSARLFRALGLLPVSEFPHWAPAALMSRAAGQEEPDDWTNDVLDTLVHANLVQADLIDPAGRPRYRMHDLLRAYAAERAAAEEPPARQRETVARVLDGWLHRIRRAGGQLVRGAAEADIAWLEHERSGLVATVEFAARAGHGERASDLASAMDDICHLCNWWDDWERMARAALHRATADGDRRRIAMAQGSLARAGAGRGRAAEALRWFTSAIEVSDALGERRQAAYLRVYCSFATADRGRAEAARADAAAAVSVLSALGDLRGTVLALRSLGSALISGHREAEAEQVLRRALEAAERLGEPLALADVLQALAVAELALGRYGAAAGHLSRSLPHYRGVRHRPGEAYALTTIGRLRLAQGPGSPERAAAALGPLAQASKMFAELGEVRGEAVTAFLLGRAYAALDGRERALGRFNAALTAFRALRMPDWEKRTRRELADLGC</sequence>
<reference evidence="8" key="2">
    <citation type="submission" date="2020-09" db="EMBL/GenBank/DDBJ databases">
        <authorList>
            <person name="Sun Q."/>
            <person name="Ohkuma M."/>
        </authorList>
    </citation>
    <scope>NUCLEOTIDE SEQUENCE</scope>
    <source>
        <strain evidence="8">JCM 5069</strain>
    </source>
</reference>
<feature type="domain" description="OmpR/PhoB-type" evidence="7">
    <location>
        <begin position="1"/>
        <end position="90"/>
    </location>
</feature>
<dbReference type="InterPro" id="IPR027417">
    <property type="entry name" value="P-loop_NTPase"/>
</dbReference>
<evidence type="ECO:0000256" key="1">
    <source>
        <dbReference type="ARBA" id="ARBA00005820"/>
    </source>
</evidence>
<evidence type="ECO:0000256" key="6">
    <source>
        <dbReference type="PROSITE-ProRule" id="PRU01091"/>
    </source>
</evidence>
<dbReference type="RefSeq" id="WP_189934219.1">
    <property type="nucleotide sequence ID" value="NZ_BNCD01000012.1"/>
</dbReference>
<dbReference type="InterPro" id="IPR011990">
    <property type="entry name" value="TPR-like_helical_dom_sf"/>
</dbReference>
<dbReference type="GO" id="GO:0006355">
    <property type="term" value="P:regulation of DNA-templated transcription"/>
    <property type="evidence" value="ECO:0007669"/>
    <property type="project" value="InterPro"/>
</dbReference>
<dbReference type="CDD" id="cd15831">
    <property type="entry name" value="BTAD"/>
    <property type="match status" value="1"/>
</dbReference>
<dbReference type="PANTHER" id="PTHR35807:SF1">
    <property type="entry name" value="TRANSCRIPTIONAL REGULATOR REDD"/>
    <property type="match status" value="1"/>
</dbReference>
<evidence type="ECO:0000256" key="4">
    <source>
        <dbReference type="ARBA" id="ARBA00023125"/>
    </source>
</evidence>
<dbReference type="SUPFAM" id="SSF46894">
    <property type="entry name" value="C-terminal effector domain of the bipartite response regulators"/>
    <property type="match status" value="1"/>
</dbReference>
<dbReference type="PROSITE" id="PS51755">
    <property type="entry name" value="OMPR_PHOB"/>
    <property type="match status" value="1"/>
</dbReference>
<evidence type="ECO:0000256" key="3">
    <source>
        <dbReference type="ARBA" id="ARBA00023015"/>
    </source>
</evidence>
<dbReference type="InterPro" id="IPR019734">
    <property type="entry name" value="TPR_rpt"/>
</dbReference>
<dbReference type="SUPFAM" id="SSF52540">
    <property type="entry name" value="P-loop containing nucleoside triphosphate hydrolases"/>
    <property type="match status" value="1"/>
</dbReference>
<dbReference type="GO" id="GO:0000160">
    <property type="term" value="P:phosphorelay signal transduction system"/>
    <property type="evidence" value="ECO:0007669"/>
    <property type="project" value="UniProtKB-KW"/>
</dbReference>
<dbReference type="InterPro" id="IPR002182">
    <property type="entry name" value="NB-ARC"/>
</dbReference>
<comment type="similarity">
    <text evidence="1">Belongs to the AfsR/DnrI/RedD regulatory family.</text>
</comment>
<dbReference type="Gene3D" id="1.25.40.10">
    <property type="entry name" value="Tetratricopeptide repeat domain"/>
    <property type="match status" value="2"/>
</dbReference>
<dbReference type="GO" id="GO:0043531">
    <property type="term" value="F:ADP binding"/>
    <property type="evidence" value="ECO:0007669"/>
    <property type="project" value="InterPro"/>
</dbReference>
<dbReference type="InterPro" id="IPR016032">
    <property type="entry name" value="Sig_transdc_resp-reg_C-effctor"/>
</dbReference>
<keyword evidence="4 6" id="KW-0238">DNA-binding</keyword>
<dbReference type="SMART" id="SM00862">
    <property type="entry name" value="Trans_reg_C"/>
    <property type="match status" value="1"/>
</dbReference>
<reference evidence="8" key="1">
    <citation type="journal article" date="2014" name="Int. J. Syst. Evol. Microbiol.">
        <title>Complete genome sequence of Corynebacterium casei LMG S-19264T (=DSM 44701T), isolated from a smear-ripened cheese.</title>
        <authorList>
            <consortium name="US DOE Joint Genome Institute (JGI-PGF)"/>
            <person name="Walter F."/>
            <person name="Albersmeier A."/>
            <person name="Kalinowski J."/>
            <person name="Ruckert C."/>
        </authorList>
    </citation>
    <scope>NUCLEOTIDE SEQUENCE</scope>
    <source>
        <strain evidence="8">JCM 5069</strain>
    </source>
</reference>
<dbReference type="SMART" id="SM01043">
    <property type="entry name" value="BTAD"/>
    <property type="match status" value="1"/>
</dbReference>
<dbReference type="Pfam" id="PF00931">
    <property type="entry name" value="NB-ARC"/>
    <property type="match status" value="1"/>
</dbReference>
<dbReference type="PRINTS" id="PR00364">
    <property type="entry name" value="DISEASERSIST"/>
</dbReference>
<evidence type="ECO:0000256" key="2">
    <source>
        <dbReference type="ARBA" id="ARBA00023012"/>
    </source>
</evidence>
<dbReference type="SMART" id="SM00028">
    <property type="entry name" value="TPR"/>
    <property type="match status" value="5"/>
</dbReference>
<evidence type="ECO:0000259" key="7">
    <source>
        <dbReference type="PROSITE" id="PS51755"/>
    </source>
</evidence>
<dbReference type="Proteomes" id="UP000603708">
    <property type="component" value="Unassembled WGS sequence"/>
</dbReference>
<evidence type="ECO:0000313" key="8">
    <source>
        <dbReference type="EMBL" id="GHH82228.1"/>
    </source>
</evidence>
<proteinExistence type="inferred from homology"/>
<dbReference type="AlphaFoldDB" id="A0A919L357"/>
<feature type="DNA-binding region" description="OmpR/PhoB-type" evidence="6">
    <location>
        <begin position="1"/>
        <end position="90"/>
    </location>
</feature>
<accession>A0A919L357</accession>
<organism evidence="8 9">
    <name type="scientific">Streptomyces sulfonofaciens</name>
    <dbReference type="NCBI Taxonomy" id="68272"/>
    <lineage>
        <taxon>Bacteria</taxon>
        <taxon>Bacillati</taxon>
        <taxon>Actinomycetota</taxon>
        <taxon>Actinomycetes</taxon>
        <taxon>Kitasatosporales</taxon>
        <taxon>Streptomycetaceae</taxon>
        <taxon>Streptomyces</taxon>
    </lineage>
</organism>
<keyword evidence="3" id="KW-0805">Transcription regulation</keyword>
<gene>
    <name evidence="8" type="ORF">GCM10018793_41540</name>
</gene>
<dbReference type="SUPFAM" id="SSF48452">
    <property type="entry name" value="TPR-like"/>
    <property type="match status" value="2"/>
</dbReference>
<keyword evidence="2" id="KW-0902">Two-component regulatory system</keyword>
<name>A0A919L357_9ACTN</name>